<dbReference type="AlphaFoldDB" id="A0A8S3T1F0"/>
<dbReference type="InterPro" id="IPR042635">
    <property type="entry name" value="MEGF10/SREC1/2-like"/>
</dbReference>
<dbReference type="PANTHER" id="PTHR24043:SF8">
    <property type="entry name" value="EGF-LIKE DOMAIN-CONTAINING PROTEIN"/>
    <property type="match status" value="1"/>
</dbReference>
<keyword evidence="1" id="KW-0245">EGF-like domain</keyword>
<dbReference type="GO" id="GO:0005044">
    <property type="term" value="F:scavenger receptor activity"/>
    <property type="evidence" value="ECO:0007669"/>
    <property type="project" value="InterPro"/>
</dbReference>
<proteinExistence type="predicted"/>
<feature type="domain" description="EGF-like" evidence="3">
    <location>
        <begin position="133"/>
        <end position="144"/>
    </location>
</feature>
<keyword evidence="2" id="KW-0472">Membrane</keyword>
<name>A0A8S3T1F0_MYTED</name>
<evidence type="ECO:0000313" key="5">
    <source>
        <dbReference type="Proteomes" id="UP000683360"/>
    </source>
</evidence>
<evidence type="ECO:0000259" key="3">
    <source>
        <dbReference type="PROSITE" id="PS00022"/>
    </source>
</evidence>
<gene>
    <name evidence="4" type="ORF">MEDL_36021</name>
</gene>
<dbReference type="Proteomes" id="UP000683360">
    <property type="component" value="Unassembled WGS sequence"/>
</dbReference>
<dbReference type="PANTHER" id="PTHR24043">
    <property type="entry name" value="SCAVENGER RECEPTOR CLASS F"/>
    <property type="match status" value="1"/>
</dbReference>
<comment type="caution">
    <text evidence="4">The sequence shown here is derived from an EMBL/GenBank/DDBJ whole genome shotgun (WGS) entry which is preliminary data.</text>
</comment>
<keyword evidence="2" id="KW-1133">Transmembrane helix</keyword>
<keyword evidence="5" id="KW-1185">Reference proteome</keyword>
<protein>
    <recommendedName>
        <fullName evidence="3">EGF-like domain-containing protein</fullName>
    </recommendedName>
</protein>
<organism evidence="4 5">
    <name type="scientific">Mytilus edulis</name>
    <name type="common">Blue mussel</name>
    <dbReference type="NCBI Taxonomy" id="6550"/>
    <lineage>
        <taxon>Eukaryota</taxon>
        <taxon>Metazoa</taxon>
        <taxon>Spiralia</taxon>
        <taxon>Lophotrochozoa</taxon>
        <taxon>Mollusca</taxon>
        <taxon>Bivalvia</taxon>
        <taxon>Autobranchia</taxon>
        <taxon>Pteriomorphia</taxon>
        <taxon>Mytilida</taxon>
        <taxon>Mytiloidea</taxon>
        <taxon>Mytilidae</taxon>
        <taxon>Mytilinae</taxon>
        <taxon>Mytilus</taxon>
    </lineage>
</organism>
<evidence type="ECO:0000256" key="2">
    <source>
        <dbReference type="SAM" id="Phobius"/>
    </source>
</evidence>
<reference evidence="4" key="1">
    <citation type="submission" date="2021-03" db="EMBL/GenBank/DDBJ databases">
        <authorList>
            <person name="Bekaert M."/>
        </authorList>
    </citation>
    <scope>NUCLEOTIDE SEQUENCE</scope>
</reference>
<dbReference type="Gene3D" id="2.170.300.10">
    <property type="entry name" value="Tie2 ligand-binding domain superfamily"/>
    <property type="match status" value="2"/>
</dbReference>
<sequence>MKERFRFIAENVVFFIFAYVDTINCLALNLTGPNACPRIQFIRRNSGYQRQLVLECCPDYVNTNGNCQACPSGRYGVNCKEKCFCAHESECDPVTGDCLCTAGCVSIRTYGVNCSEECFCANDAKCDHVTGVCLCPAGWFGDYCTIGCPKGKYGIHCRMICVCPEAEQCDVRTGECIKCNSKSDEVNNLNSGQNINKLKDNVIVYITMVAALIGLVFVVTMVVKVKERLCRNLQQLLNDTSKPKLKCRKAKRSLPLTQTQNAHTGSYIINTEGDMFQSEIEEDLYCEIGDINEVESDRY</sequence>
<evidence type="ECO:0000256" key="1">
    <source>
        <dbReference type="ARBA" id="ARBA00022536"/>
    </source>
</evidence>
<dbReference type="EMBL" id="CAJPWZ010001766">
    <property type="protein sequence ID" value="CAG2222704.1"/>
    <property type="molecule type" value="Genomic_DNA"/>
</dbReference>
<accession>A0A8S3T1F0</accession>
<feature type="transmembrane region" description="Helical" evidence="2">
    <location>
        <begin position="202"/>
        <end position="223"/>
    </location>
</feature>
<evidence type="ECO:0000313" key="4">
    <source>
        <dbReference type="EMBL" id="CAG2222704.1"/>
    </source>
</evidence>
<dbReference type="OrthoDB" id="10252017at2759"/>
<keyword evidence="2" id="KW-0812">Transmembrane</keyword>
<dbReference type="PROSITE" id="PS00022">
    <property type="entry name" value="EGF_1"/>
    <property type="match status" value="1"/>
</dbReference>
<dbReference type="InterPro" id="IPR000742">
    <property type="entry name" value="EGF"/>
</dbReference>